<dbReference type="GO" id="GO:0008237">
    <property type="term" value="F:metallopeptidase activity"/>
    <property type="evidence" value="ECO:0007669"/>
    <property type="project" value="InterPro"/>
</dbReference>
<dbReference type="EMBL" id="DSBT01000079">
    <property type="protein sequence ID" value="HDP77085.1"/>
    <property type="molecule type" value="Genomic_DNA"/>
</dbReference>
<dbReference type="GO" id="GO:0005829">
    <property type="term" value="C:cytosol"/>
    <property type="evidence" value="ECO:0007669"/>
    <property type="project" value="TreeGrafter"/>
</dbReference>
<evidence type="ECO:0000313" key="3">
    <source>
        <dbReference type="EMBL" id="HDP77085.1"/>
    </source>
</evidence>
<dbReference type="GO" id="GO:0006508">
    <property type="term" value="P:proteolysis"/>
    <property type="evidence" value="ECO:0007669"/>
    <property type="project" value="InterPro"/>
</dbReference>
<dbReference type="PANTHER" id="PTHR30624:SF4">
    <property type="entry name" value="METALLOPROTEASE TLDD"/>
    <property type="match status" value="1"/>
</dbReference>
<dbReference type="Gene3D" id="3.30.2290.10">
    <property type="entry name" value="PmbA/TldD superfamily"/>
    <property type="match status" value="1"/>
</dbReference>
<sequence>MKVEDSRYLNDKRDMMKKLVCSLGRDFPYVSVLGTDVRGKQYQVMTTGISVNDSRWSERGFVLRVHDGRGYFEFSFNEMENQSVEEIVKYVGRKLSAFRKSMNENSLDASAVPMFEEEESKLCFNDEVGILPGSLSAGETIDRLSSFKDRAHEFSDEVVNVMALMENVQVSKLFISSRRELSQSYIWSQGYLYVVARRNKKTKYSMKGFSGLKGLEILDEMEAFVGKVVENARLLLSAERIDPGEYDVICSPDVAGLIAHEAFGHGVEMDMFVKGRAKAVEYLGKRVASELVTMHDGAAGVREVSSYAFDDEGCLAKDTVIIENGILKRGISDLISASVLGTEPTGNGKRESYERKAYARMTNTYFSPGKDDLKDMIESIDYGFLLEDYYSGMEDPKNWGIQCVIAYGREIKKGQFTGRIVSPVMMTGYVPSLLKSISMVSGDFKLSGTGACGKGHKEFAKVSAGGPYIKAKARLG</sequence>
<accession>A0A7C1H2S0</accession>
<dbReference type="PANTHER" id="PTHR30624">
    <property type="entry name" value="UNCHARACTERIZED PROTEIN TLDD AND PMBA"/>
    <property type="match status" value="1"/>
</dbReference>
<dbReference type="Pfam" id="PF19289">
    <property type="entry name" value="PmbA_TldD_3rd"/>
    <property type="match status" value="1"/>
</dbReference>
<comment type="similarity">
    <text evidence="1">Belongs to the peptidase U62 family.</text>
</comment>
<organism evidence="3">
    <name type="scientific">Mesotoga infera</name>
    <dbReference type="NCBI Taxonomy" id="1236046"/>
    <lineage>
        <taxon>Bacteria</taxon>
        <taxon>Thermotogati</taxon>
        <taxon>Thermotogota</taxon>
        <taxon>Thermotogae</taxon>
        <taxon>Kosmotogales</taxon>
        <taxon>Kosmotogaceae</taxon>
        <taxon>Mesotoga</taxon>
    </lineage>
</organism>
<evidence type="ECO:0000259" key="2">
    <source>
        <dbReference type="Pfam" id="PF19289"/>
    </source>
</evidence>
<gene>
    <name evidence="3" type="ORF">ENN47_02645</name>
</gene>
<reference evidence="3" key="1">
    <citation type="journal article" date="2020" name="mSystems">
        <title>Genome- and Community-Level Interaction Insights into Carbon Utilization and Element Cycling Functions of Hydrothermarchaeota in Hydrothermal Sediment.</title>
        <authorList>
            <person name="Zhou Z."/>
            <person name="Liu Y."/>
            <person name="Xu W."/>
            <person name="Pan J."/>
            <person name="Luo Z.H."/>
            <person name="Li M."/>
        </authorList>
    </citation>
    <scope>NUCLEOTIDE SEQUENCE [LARGE SCALE GENOMIC DNA]</scope>
    <source>
        <strain evidence="3">SpSt-1179</strain>
    </source>
</reference>
<dbReference type="InterPro" id="IPR051463">
    <property type="entry name" value="Peptidase_U62_metallo"/>
</dbReference>
<dbReference type="Proteomes" id="UP000886198">
    <property type="component" value="Unassembled WGS sequence"/>
</dbReference>
<proteinExistence type="inferred from homology"/>
<evidence type="ECO:0000256" key="1">
    <source>
        <dbReference type="ARBA" id="ARBA00005836"/>
    </source>
</evidence>
<name>A0A7C1H2S0_9BACT</name>
<feature type="domain" description="Metalloprotease TldD/E C-terminal" evidence="2">
    <location>
        <begin position="243"/>
        <end position="470"/>
    </location>
</feature>
<dbReference type="InterPro" id="IPR035068">
    <property type="entry name" value="TldD/PmbA_N"/>
</dbReference>
<dbReference type="InterPro" id="IPR045569">
    <property type="entry name" value="Metalloprtase-TldD/E_C"/>
</dbReference>
<dbReference type="InterPro" id="IPR036059">
    <property type="entry name" value="TldD/PmbA_sf"/>
</dbReference>
<protein>
    <submittedName>
        <fullName evidence="3">TldD/PmbA family protein</fullName>
    </submittedName>
</protein>
<dbReference type="SUPFAM" id="SSF111283">
    <property type="entry name" value="Putative modulator of DNA gyrase, PmbA/TldD"/>
    <property type="match status" value="1"/>
</dbReference>
<dbReference type="AlphaFoldDB" id="A0A7C1H2S0"/>
<comment type="caution">
    <text evidence="3">The sequence shown here is derived from an EMBL/GenBank/DDBJ whole genome shotgun (WGS) entry which is preliminary data.</text>
</comment>